<sequence length="293" mass="33401">MVGSLITRALIMLVGYLYPAYKCFKCVEMNRLDTKQLTFWCKYWIILAVLTVLERLGDTFASWMPLYGEAKIAFIVYLWNPKTSGNYQPPSPHGSQPTPLNLHQHHGVHPPSQPHNDGLRSDNQQLVPAIERIASAQPDYRPPLRNHPLHNDYHLRSIASVQPDYRPPLRNRPLHNDNHLPPPFDSQGASSENQQPVSAAEYLYEKPATEFLCQKPNSAINANQDYASVQTCEPSPQNMTGYTQPPYYTAEPDQTVQRMNKQPSQQLGDKSLSNSRSGYMTRRRSRGKLQNYV</sequence>
<evidence type="ECO:0000313" key="4">
    <source>
        <dbReference type="Proteomes" id="UP000825935"/>
    </source>
</evidence>
<dbReference type="Proteomes" id="UP000825935">
    <property type="component" value="Chromosome 3"/>
</dbReference>
<feature type="region of interest" description="Disordered" evidence="2">
    <location>
        <begin position="163"/>
        <end position="196"/>
    </location>
</feature>
<comment type="caution">
    <text evidence="3">The sequence shown here is derived from an EMBL/GenBank/DDBJ whole genome shotgun (WGS) entry which is preliminary data.</text>
</comment>
<name>A0A8T2UXQ0_CERRI</name>
<gene>
    <name evidence="3" type="ORF">KP509_03G016100</name>
</gene>
<dbReference type="AlphaFoldDB" id="A0A8T2UXQ0"/>
<evidence type="ECO:0000256" key="1">
    <source>
        <dbReference type="RuleBase" id="RU362006"/>
    </source>
</evidence>
<dbReference type="PANTHER" id="PTHR12300">
    <property type="entry name" value="HVA22-LIKE PROTEINS"/>
    <property type="match status" value="1"/>
</dbReference>
<evidence type="ECO:0000313" key="3">
    <source>
        <dbReference type="EMBL" id="KAH7440917.1"/>
    </source>
</evidence>
<feature type="region of interest" description="Disordered" evidence="2">
    <location>
        <begin position="255"/>
        <end position="293"/>
    </location>
</feature>
<proteinExistence type="inferred from homology"/>
<protein>
    <recommendedName>
        <fullName evidence="1">HVA22-like protein</fullName>
    </recommendedName>
</protein>
<dbReference type="Pfam" id="PF03134">
    <property type="entry name" value="TB2_DP1_HVA22"/>
    <property type="match status" value="1"/>
</dbReference>
<dbReference type="InterPro" id="IPR004345">
    <property type="entry name" value="TB2_DP1_HVA22"/>
</dbReference>
<comment type="subcellular location">
    <subcellularLocation>
        <location evidence="1">Membrane</location>
        <topology evidence="1">Multi-pass membrane protein</topology>
    </subcellularLocation>
</comment>
<organism evidence="3 4">
    <name type="scientific">Ceratopteris richardii</name>
    <name type="common">Triangle waterfern</name>
    <dbReference type="NCBI Taxonomy" id="49495"/>
    <lineage>
        <taxon>Eukaryota</taxon>
        <taxon>Viridiplantae</taxon>
        <taxon>Streptophyta</taxon>
        <taxon>Embryophyta</taxon>
        <taxon>Tracheophyta</taxon>
        <taxon>Polypodiopsida</taxon>
        <taxon>Polypodiidae</taxon>
        <taxon>Polypodiales</taxon>
        <taxon>Pteridineae</taxon>
        <taxon>Pteridaceae</taxon>
        <taxon>Parkerioideae</taxon>
        <taxon>Ceratopteris</taxon>
    </lineage>
</organism>
<dbReference type="OrthoDB" id="434647at2759"/>
<reference evidence="3" key="1">
    <citation type="submission" date="2021-08" db="EMBL/GenBank/DDBJ databases">
        <title>WGS assembly of Ceratopteris richardii.</title>
        <authorList>
            <person name="Marchant D.B."/>
            <person name="Chen G."/>
            <person name="Jenkins J."/>
            <person name="Shu S."/>
            <person name="Leebens-Mack J."/>
            <person name="Grimwood J."/>
            <person name="Schmutz J."/>
            <person name="Soltis P."/>
            <person name="Soltis D."/>
            <person name="Chen Z.-H."/>
        </authorList>
    </citation>
    <scope>NUCLEOTIDE SEQUENCE</scope>
    <source>
        <strain evidence="3">Whitten #5841</strain>
        <tissue evidence="3">Leaf</tissue>
    </source>
</reference>
<keyword evidence="4" id="KW-1185">Reference proteome</keyword>
<dbReference type="GO" id="GO:0016020">
    <property type="term" value="C:membrane"/>
    <property type="evidence" value="ECO:0007669"/>
    <property type="project" value="UniProtKB-SubCell"/>
</dbReference>
<feature type="compositionally biased region" description="Polar residues" evidence="2">
    <location>
        <begin position="255"/>
        <end position="278"/>
    </location>
</feature>
<feature type="compositionally biased region" description="Polar residues" evidence="2">
    <location>
        <begin position="86"/>
        <end position="101"/>
    </location>
</feature>
<evidence type="ECO:0000256" key="2">
    <source>
        <dbReference type="SAM" id="MobiDB-lite"/>
    </source>
</evidence>
<dbReference type="PANTHER" id="PTHR12300:SF117">
    <property type="entry name" value="LP05237P-RELATED"/>
    <property type="match status" value="1"/>
</dbReference>
<accession>A0A8T2UXQ0</accession>
<feature type="region of interest" description="Disordered" evidence="2">
    <location>
        <begin position="86"/>
        <end position="121"/>
    </location>
</feature>
<dbReference type="EMBL" id="CM035408">
    <property type="protein sequence ID" value="KAH7440917.1"/>
    <property type="molecule type" value="Genomic_DNA"/>
</dbReference>
<feature type="compositionally biased region" description="Polar residues" evidence="2">
    <location>
        <begin position="187"/>
        <end position="196"/>
    </location>
</feature>
<comment type="similarity">
    <text evidence="1">Belongs to the DP1 family.</text>
</comment>